<dbReference type="Pfam" id="PF00440">
    <property type="entry name" value="TetR_N"/>
    <property type="match status" value="1"/>
</dbReference>
<dbReference type="Gene3D" id="1.10.357.10">
    <property type="entry name" value="Tetracycline Repressor, domain 2"/>
    <property type="match status" value="1"/>
</dbReference>
<comment type="caution">
    <text evidence="4">The sequence shown here is derived from an EMBL/GenBank/DDBJ whole genome shotgun (WGS) entry which is preliminary data.</text>
</comment>
<reference evidence="4 5" key="1">
    <citation type="submission" date="2018-08" db="EMBL/GenBank/DDBJ databases">
        <title>Actinomadura spongicola sp. nov., isolated from marine sponge Leucetta chagosensis.</title>
        <authorList>
            <person name="Li L."/>
            <person name="Lin H.W."/>
        </authorList>
    </citation>
    <scope>NUCLEOTIDE SEQUENCE [LARGE SCALE GENOMIC DNA]</scope>
    <source>
        <strain evidence="4 5">LHW52907</strain>
    </source>
</reference>
<dbReference type="PANTHER" id="PTHR30055">
    <property type="entry name" value="HTH-TYPE TRANSCRIPTIONAL REGULATOR RUTR"/>
    <property type="match status" value="1"/>
</dbReference>
<feature type="DNA-binding region" description="H-T-H motif" evidence="2">
    <location>
        <begin position="30"/>
        <end position="49"/>
    </location>
</feature>
<dbReference type="OrthoDB" id="3469831at2"/>
<dbReference type="GO" id="GO:0003700">
    <property type="term" value="F:DNA-binding transcription factor activity"/>
    <property type="evidence" value="ECO:0007669"/>
    <property type="project" value="TreeGrafter"/>
</dbReference>
<sequence length="199" mass="20978">MPVPGQPAERARIVDAAYRCLAEARGASVSITDILTAAGLSTRAFYRHFESKDALLLAMFRRDSTRVMTELRELAASAASPAEALTALIAGMLAITAEERRGRVLALASADTARARGYAGERGRVTAEQETIIAEILAAGRADGSFPWTDPGPDARFVRAALGQAFDDQMAGMARAGATETAAQITAFALRALGARPAR</sequence>
<dbReference type="Gene3D" id="1.10.10.60">
    <property type="entry name" value="Homeodomain-like"/>
    <property type="match status" value="1"/>
</dbReference>
<keyword evidence="1 2" id="KW-0238">DNA-binding</keyword>
<evidence type="ECO:0000313" key="5">
    <source>
        <dbReference type="Proteomes" id="UP000262882"/>
    </source>
</evidence>
<dbReference type="EMBL" id="QVNQ01000005">
    <property type="protein sequence ID" value="RFS84275.1"/>
    <property type="molecule type" value="Genomic_DNA"/>
</dbReference>
<gene>
    <name evidence="4" type="ORF">D0T12_19280</name>
</gene>
<dbReference type="AlphaFoldDB" id="A0A372GFW0"/>
<accession>A0A372GFW0</accession>
<dbReference type="InterPro" id="IPR050109">
    <property type="entry name" value="HTH-type_TetR-like_transc_reg"/>
</dbReference>
<evidence type="ECO:0000259" key="3">
    <source>
        <dbReference type="PROSITE" id="PS50977"/>
    </source>
</evidence>
<evidence type="ECO:0000313" key="4">
    <source>
        <dbReference type="EMBL" id="RFS84275.1"/>
    </source>
</evidence>
<keyword evidence="5" id="KW-1185">Reference proteome</keyword>
<evidence type="ECO:0000256" key="2">
    <source>
        <dbReference type="PROSITE-ProRule" id="PRU00335"/>
    </source>
</evidence>
<protein>
    <submittedName>
        <fullName evidence="4">TetR/AcrR family transcriptional regulator</fullName>
    </submittedName>
</protein>
<name>A0A372GFW0_9ACTN</name>
<organism evidence="4 5">
    <name type="scientific">Actinomadura spongiicola</name>
    <dbReference type="NCBI Taxonomy" id="2303421"/>
    <lineage>
        <taxon>Bacteria</taxon>
        <taxon>Bacillati</taxon>
        <taxon>Actinomycetota</taxon>
        <taxon>Actinomycetes</taxon>
        <taxon>Streptosporangiales</taxon>
        <taxon>Thermomonosporaceae</taxon>
        <taxon>Actinomadura</taxon>
    </lineage>
</organism>
<dbReference type="PANTHER" id="PTHR30055:SF226">
    <property type="entry name" value="HTH-TYPE TRANSCRIPTIONAL REGULATOR PKSA"/>
    <property type="match status" value="1"/>
</dbReference>
<dbReference type="InterPro" id="IPR001647">
    <property type="entry name" value="HTH_TetR"/>
</dbReference>
<evidence type="ECO:0000256" key="1">
    <source>
        <dbReference type="ARBA" id="ARBA00023125"/>
    </source>
</evidence>
<dbReference type="GO" id="GO:0000976">
    <property type="term" value="F:transcription cis-regulatory region binding"/>
    <property type="evidence" value="ECO:0007669"/>
    <property type="project" value="TreeGrafter"/>
</dbReference>
<feature type="domain" description="HTH tetR-type" evidence="3">
    <location>
        <begin position="7"/>
        <end position="67"/>
    </location>
</feature>
<dbReference type="SUPFAM" id="SSF48498">
    <property type="entry name" value="Tetracyclin repressor-like, C-terminal domain"/>
    <property type="match status" value="1"/>
</dbReference>
<dbReference type="PROSITE" id="PS50977">
    <property type="entry name" value="HTH_TETR_2"/>
    <property type="match status" value="1"/>
</dbReference>
<dbReference type="PRINTS" id="PR00455">
    <property type="entry name" value="HTHTETR"/>
</dbReference>
<proteinExistence type="predicted"/>
<dbReference type="InterPro" id="IPR036271">
    <property type="entry name" value="Tet_transcr_reg_TetR-rel_C_sf"/>
</dbReference>
<dbReference type="Proteomes" id="UP000262882">
    <property type="component" value="Unassembled WGS sequence"/>
</dbReference>
<dbReference type="InterPro" id="IPR009057">
    <property type="entry name" value="Homeodomain-like_sf"/>
</dbReference>
<dbReference type="SUPFAM" id="SSF46689">
    <property type="entry name" value="Homeodomain-like"/>
    <property type="match status" value="1"/>
</dbReference>